<dbReference type="HOGENOM" id="CLU_015933_1_0_1"/>
<proteinExistence type="predicted"/>
<sequence length="472" mass="53276">MSQSSQRRVIYFPRWLELTWAGTAQVFGECSETARLVLVLFCFLGHEDVSLALCVRGVATRKRWTDSGGIADVAPGLHSPLVPLIANTNAFRFIRDELRLKGAISTSSSDTFRVNSVWRARILAAVPDELHCFWRLVALLFASHTIPWEFLEPDFRPTDMSTEVAHFHHTLLEVQNNEGYSVLDRNMKTEVISSLLEATRFTGTEGHIFAVAQSKMLIDGLNVRYLQCCVLQFVSFENTSSWANFSVIEEDYTSHGQTSKDQNGSLVSKRASTSQQTDPDLFCNIGSTLIELDDFKFAESQLRGEAMKEAEANNAIEPLLHLILAESIFAQGRFSEVEGICQEVQSQADLSNREELHVSILLAKISHVRSEWNDAFYHWSEALRTIEKSTPFHDHIARVILRSLCDVVHRQGRHNLRRKFEAKLSALGDTVLLVRGRHWITGLNLWQDGLPGSLTYMHLQVLAAKLPLQPSL</sequence>
<dbReference type="InParanoid" id="E4UQL2"/>
<dbReference type="STRING" id="535722.E4UQL2"/>
<dbReference type="RefSeq" id="XP_003174724.1">
    <property type="nucleotide sequence ID" value="XM_003174676.1"/>
</dbReference>
<evidence type="ECO:0000313" key="2">
    <source>
        <dbReference type="Proteomes" id="UP000002669"/>
    </source>
</evidence>
<dbReference type="OrthoDB" id="4173893at2759"/>
<organism evidence="2">
    <name type="scientific">Arthroderma gypseum (strain ATCC MYA-4604 / CBS 118893)</name>
    <name type="common">Microsporum gypseum</name>
    <dbReference type="NCBI Taxonomy" id="535722"/>
    <lineage>
        <taxon>Eukaryota</taxon>
        <taxon>Fungi</taxon>
        <taxon>Dikarya</taxon>
        <taxon>Ascomycota</taxon>
        <taxon>Pezizomycotina</taxon>
        <taxon>Eurotiomycetes</taxon>
        <taxon>Eurotiomycetidae</taxon>
        <taxon>Onygenales</taxon>
        <taxon>Arthrodermataceae</taxon>
        <taxon>Nannizzia</taxon>
    </lineage>
</organism>
<gene>
    <name evidence="1" type="ORF">MGYG_02254</name>
</gene>
<dbReference type="EMBL" id="DS989823">
    <property type="protein sequence ID" value="EFQ99241.1"/>
    <property type="molecule type" value="Genomic_DNA"/>
</dbReference>
<dbReference type="Proteomes" id="UP000002669">
    <property type="component" value="Unassembled WGS sequence"/>
</dbReference>
<reference evidence="2" key="1">
    <citation type="journal article" date="2012" name="MBio">
        <title>Comparative genome analysis of Trichophyton rubrum and related dermatophytes reveals candidate genes involved in infection.</title>
        <authorList>
            <person name="Martinez D.A."/>
            <person name="Oliver B.G."/>
            <person name="Graeser Y."/>
            <person name="Goldberg J.M."/>
            <person name="Li W."/>
            <person name="Martinez-Rossi N.M."/>
            <person name="Monod M."/>
            <person name="Shelest E."/>
            <person name="Barton R.C."/>
            <person name="Birch E."/>
            <person name="Brakhage A.A."/>
            <person name="Chen Z."/>
            <person name="Gurr S.J."/>
            <person name="Heiman D."/>
            <person name="Heitman J."/>
            <person name="Kosti I."/>
            <person name="Rossi A."/>
            <person name="Saif S."/>
            <person name="Samalova M."/>
            <person name="Saunders C.W."/>
            <person name="Shea T."/>
            <person name="Summerbell R.C."/>
            <person name="Xu J."/>
            <person name="Young S."/>
            <person name="Zeng Q."/>
            <person name="Birren B.W."/>
            <person name="Cuomo C.A."/>
            <person name="White T.C."/>
        </authorList>
    </citation>
    <scope>NUCLEOTIDE SEQUENCE [LARGE SCALE GENOMIC DNA]</scope>
    <source>
        <strain evidence="2">ATCC MYA-4604 / CBS 118893</strain>
    </source>
</reference>
<dbReference type="GeneID" id="10030025"/>
<protein>
    <submittedName>
        <fullName evidence="1">Uncharacterized protein</fullName>
    </submittedName>
</protein>
<dbReference type="VEuPathDB" id="FungiDB:MGYG_02254"/>
<keyword evidence="2" id="KW-1185">Reference proteome</keyword>
<accession>E4UQL2</accession>
<dbReference type="OMA" id="HWIAGFR"/>
<dbReference type="AlphaFoldDB" id="E4UQL2"/>
<name>E4UQL2_ARTGP</name>
<dbReference type="eggNOG" id="ENOG502SJYW">
    <property type="taxonomic scope" value="Eukaryota"/>
</dbReference>
<evidence type="ECO:0000313" key="1">
    <source>
        <dbReference type="EMBL" id="EFQ99241.1"/>
    </source>
</evidence>